<dbReference type="GO" id="GO:0000156">
    <property type="term" value="F:phosphorelay response regulator activity"/>
    <property type="evidence" value="ECO:0007669"/>
    <property type="project" value="TreeGrafter"/>
</dbReference>
<dbReference type="InterPro" id="IPR011006">
    <property type="entry name" value="CheY-like_superfamily"/>
</dbReference>
<feature type="domain" description="Response regulatory" evidence="7">
    <location>
        <begin position="6"/>
        <end position="122"/>
    </location>
</feature>
<dbReference type="RefSeq" id="WP_124330155.1">
    <property type="nucleotide sequence ID" value="NZ_BEXT01000001.1"/>
</dbReference>
<dbReference type="GO" id="GO:0005829">
    <property type="term" value="C:cytosol"/>
    <property type="evidence" value="ECO:0007669"/>
    <property type="project" value="TreeGrafter"/>
</dbReference>
<dbReference type="EMBL" id="BEXT01000001">
    <property type="protein sequence ID" value="GBC63035.1"/>
    <property type="molecule type" value="Genomic_DNA"/>
</dbReference>
<organism evidence="9 10">
    <name type="scientific">Desulfonema ishimotonii</name>
    <dbReference type="NCBI Taxonomy" id="45657"/>
    <lineage>
        <taxon>Bacteria</taxon>
        <taxon>Pseudomonadati</taxon>
        <taxon>Thermodesulfobacteriota</taxon>
        <taxon>Desulfobacteria</taxon>
        <taxon>Desulfobacterales</taxon>
        <taxon>Desulfococcaceae</taxon>
        <taxon>Desulfonema</taxon>
    </lineage>
</organism>
<keyword evidence="2" id="KW-0902">Two-component regulatory system</keyword>
<dbReference type="SUPFAM" id="SSF55785">
    <property type="entry name" value="PYP-like sensor domain (PAS domain)"/>
    <property type="match status" value="1"/>
</dbReference>
<dbReference type="InterPro" id="IPR035965">
    <property type="entry name" value="PAS-like_dom_sf"/>
</dbReference>
<keyword evidence="10" id="KW-1185">Reference proteome</keyword>
<keyword evidence="4" id="KW-0238">DNA-binding</keyword>
<dbReference type="GO" id="GO:0006355">
    <property type="term" value="P:regulation of DNA-templated transcription"/>
    <property type="evidence" value="ECO:0007669"/>
    <property type="project" value="TreeGrafter"/>
</dbReference>
<dbReference type="SUPFAM" id="SSF55874">
    <property type="entry name" value="ATPase domain of HSP90 chaperone/DNA topoisomerase II/histidine kinase"/>
    <property type="match status" value="1"/>
</dbReference>
<dbReference type="Gene3D" id="3.30.450.20">
    <property type="entry name" value="PAS domain"/>
    <property type="match status" value="1"/>
</dbReference>
<evidence type="ECO:0000256" key="2">
    <source>
        <dbReference type="ARBA" id="ARBA00023012"/>
    </source>
</evidence>
<dbReference type="Pfam" id="PF13581">
    <property type="entry name" value="HATPase_c_2"/>
    <property type="match status" value="1"/>
</dbReference>
<evidence type="ECO:0008006" key="11">
    <source>
        <dbReference type="Google" id="ProtNLM"/>
    </source>
</evidence>
<dbReference type="PANTHER" id="PTHR48111">
    <property type="entry name" value="REGULATOR OF RPOS"/>
    <property type="match status" value="1"/>
</dbReference>
<dbReference type="InterPro" id="IPR039420">
    <property type="entry name" value="WalR-like"/>
</dbReference>
<accession>A0A401G1F1</accession>
<dbReference type="Gene3D" id="3.60.40.10">
    <property type="entry name" value="PPM-type phosphatase domain"/>
    <property type="match status" value="1"/>
</dbReference>
<dbReference type="PROSITE" id="PS50110">
    <property type="entry name" value="RESPONSE_REGULATORY"/>
    <property type="match status" value="1"/>
</dbReference>
<dbReference type="SMART" id="SM00448">
    <property type="entry name" value="REC"/>
    <property type="match status" value="1"/>
</dbReference>
<evidence type="ECO:0000256" key="3">
    <source>
        <dbReference type="ARBA" id="ARBA00023015"/>
    </source>
</evidence>
<gene>
    <name evidence="9" type="ORF">DENIS_4024</name>
</gene>
<keyword evidence="5" id="KW-0804">Transcription</keyword>
<reference evidence="10" key="2">
    <citation type="submission" date="2019-01" db="EMBL/GenBank/DDBJ databases">
        <title>Genome sequence of Desulfonema ishimotonii strain Tokyo 01.</title>
        <authorList>
            <person name="Fukui M."/>
        </authorList>
    </citation>
    <scope>NUCLEOTIDE SEQUENCE [LARGE SCALE GENOMIC DNA]</scope>
    <source>
        <strain evidence="10">Tokyo 01</strain>
    </source>
</reference>
<dbReference type="Pfam" id="PF07228">
    <property type="entry name" value="SpoIIE"/>
    <property type="match status" value="1"/>
</dbReference>
<dbReference type="GO" id="GO:0000976">
    <property type="term" value="F:transcription cis-regulatory region binding"/>
    <property type="evidence" value="ECO:0007669"/>
    <property type="project" value="TreeGrafter"/>
</dbReference>
<dbReference type="AlphaFoldDB" id="A0A401G1F1"/>
<dbReference type="SMART" id="SM00331">
    <property type="entry name" value="PP2C_SIG"/>
    <property type="match status" value="1"/>
</dbReference>
<dbReference type="PANTHER" id="PTHR48111:SF1">
    <property type="entry name" value="TWO-COMPONENT RESPONSE REGULATOR ORR33"/>
    <property type="match status" value="1"/>
</dbReference>
<evidence type="ECO:0000256" key="1">
    <source>
        <dbReference type="ARBA" id="ARBA00022553"/>
    </source>
</evidence>
<dbReference type="PROSITE" id="PS50112">
    <property type="entry name" value="PAS"/>
    <property type="match status" value="1"/>
</dbReference>
<dbReference type="Gene3D" id="3.30.565.10">
    <property type="entry name" value="Histidine kinase-like ATPase, C-terminal domain"/>
    <property type="match status" value="1"/>
</dbReference>
<dbReference type="CDD" id="cd17574">
    <property type="entry name" value="REC_OmpR"/>
    <property type="match status" value="1"/>
</dbReference>
<dbReference type="OrthoDB" id="9787818at2"/>
<dbReference type="InterPro" id="IPR000014">
    <property type="entry name" value="PAS"/>
</dbReference>
<dbReference type="GO" id="GO:0032993">
    <property type="term" value="C:protein-DNA complex"/>
    <property type="evidence" value="ECO:0007669"/>
    <property type="project" value="TreeGrafter"/>
</dbReference>
<evidence type="ECO:0000259" key="8">
    <source>
        <dbReference type="PROSITE" id="PS50112"/>
    </source>
</evidence>
<dbReference type="Pfam" id="PF08448">
    <property type="entry name" value="PAS_4"/>
    <property type="match status" value="1"/>
</dbReference>
<evidence type="ECO:0000256" key="4">
    <source>
        <dbReference type="ARBA" id="ARBA00023125"/>
    </source>
</evidence>
<dbReference type="NCBIfam" id="TIGR00229">
    <property type="entry name" value="sensory_box"/>
    <property type="match status" value="1"/>
</dbReference>
<dbReference type="InterPro" id="IPR001932">
    <property type="entry name" value="PPM-type_phosphatase-like_dom"/>
</dbReference>
<dbReference type="InterPro" id="IPR036457">
    <property type="entry name" value="PPM-type-like_dom_sf"/>
</dbReference>
<dbReference type="Pfam" id="PF00072">
    <property type="entry name" value="Response_reg"/>
    <property type="match status" value="1"/>
</dbReference>
<keyword evidence="1 6" id="KW-0597">Phosphoprotein</keyword>
<dbReference type="SUPFAM" id="SSF52172">
    <property type="entry name" value="CheY-like"/>
    <property type="match status" value="1"/>
</dbReference>
<dbReference type="Proteomes" id="UP000288096">
    <property type="component" value="Unassembled WGS sequence"/>
</dbReference>
<protein>
    <recommendedName>
        <fullName evidence="11">Histidine kinase</fullName>
    </recommendedName>
</protein>
<dbReference type="InterPro" id="IPR036890">
    <property type="entry name" value="HATPase_C_sf"/>
</dbReference>
<dbReference type="InterPro" id="IPR003594">
    <property type="entry name" value="HATPase_dom"/>
</dbReference>
<name>A0A401G1F1_9BACT</name>
<sequence length="703" mass="79062">MNSDFPILLVEDDNISQRRIGRTLLSAGYEVMAVENGRDALELFRRHAFPIVLTDWLMPEMDGLELCRAIRALSSPDYVFIVFLTTNDSRENIIRGLEAGADDYLTKPFDPVELIARLASGRRILELERAMRQANEKLRASLNFQKTLMDTLPNPVFYTDAFGAYLGCNAAWADDIVGLPREEIVGRTAADLPDLIPPDMAKGFQRPDAEPSRKTGVSVRESRIRCADGVWRDFIRNQAAFKNPGGGIGGIISVMMDITEKNRLLRTQEINIDLAKNIMGLINAVPERHTPLPGGLSLFTETVSLPCNAEGGDHFFVRNYPDREGGTAVSLKDQSGHEVGCILRSIITDLLHNALLSCCDTVHAETAMSRLNDEICQTALFSGRDFFTAIHAEIRHSDLEMRFLSAGHPPLLLIRGTEVTEMPRPGGAGSNPPLAVAGGLDYSAASYRLRSGDRLIFYTDGLIEMPWRKRGQIAGIRELKAIVARIVADDPQLPVCEIVRRLLKRFSAISGQTVIPPDHEDGPRNTSPDDVTVIGMEIERRDRHTGRVFRPESLKSVSRGIIELYREIGEIWRRNGFAEPERRLRVILEEALLNAWKHGNREQGHRAITVRWHCGNDFVLEVTDEGDGFDHTRPYDPTCAENVPRPCGRGLFFIRELSDCVAWEKGGSHLRITFRRYPMTKEKKRRMKEVGKLMDIWRCERTS</sequence>
<evidence type="ECO:0000256" key="5">
    <source>
        <dbReference type="ARBA" id="ARBA00023163"/>
    </source>
</evidence>
<evidence type="ECO:0000313" key="10">
    <source>
        <dbReference type="Proteomes" id="UP000288096"/>
    </source>
</evidence>
<evidence type="ECO:0000313" key="9">
    <source>
        <dbReference type="EMBL" id="GBC63035.1"/>
    </source>
</evidence>
<feature type="modified residue" description="4-aspartylphosphate" evidence="6">
    <location>
        <position position="55"/>
    </location>
</feature>
<reference evidence="10" key="1">
    <citation type="submission" date="2017-11" db="EMBL/GenBank/DDBJ databases">
        <authorList>
            <person name="Watanabe M."/>
            <person name="Kojima H."/>
        </authorList>
    </citation>
    <scope>NUCLEOTIDE SEQUENCE [LARGE SCALE GENOMIC DNA]</scope>
    <source>
        <strain evidence="10">Tokyo 01</strain>
    </source>
</reference>
<proteinExistence type="predicted"/>
<dbReference type="CDD" id="cd16936">
    <property type="entry name" value="HATPase_RsbW-like"/>
    <property type="match status" value="1"/>
</dbReference>
<dbReference type="SUPFAM" id="SSF81606">
    <property type="entry name" value="PP2C-like"/>
    <property type="match status" value="1"/>
</dbReference>
<dbReference type="InterPro" id="IPR013656">
    <property type="entry name" value="PAS_4"/>
</dbReference>
<keyword evidence="3" id="KW-0805">Transcription regulation</keyword>
<evidence type="ECO:0000256" key="6">
    <source>
        <dbReference type="PROSITE-ProRule" id="PRU00169"/>
    </source>
</evidence>
<evidence type="ECO:0000259" key="7">
    <source>
        <dbReference type="PROSITE" id="PS50110"/>
    </source>
</evidence>
<feature type="domain" description="PAS" evidence="8">
    <location>
        <begin position="141"/>
        <end position="199"/>
    </location>
</feature>
<comment type="caution">
    <text evidence="9">The sequence shown here is derived from an EMBL/GenBank/DDBJ whole genome shotgun (WGS) entry which is preliminary data.</text>
</comment>
<dbReference type="Gene3D" id="3.40.50.2300">
    <property type="match status" value="1"/>
</dbReference>
<dbReference type="CDD" id="cd00130">
    <property type="entry name" value="PAS"/>
    <property type="match status" value="1"/>
</dbReference>
<dbReference type="InterPro" id="IPR001789">
    <property type="entry name" value="Sig_transdc_resp-reg_receiver"/>
</dbReference>